<dbReference type="OrthoDB" id="273345at2759"/>
<feature type="region of interest" description="Disordered" evidence="1">
    <location>
        <begin position="1"/>
        <end position="50"/>
    </location>
</feature>
<dbReference type="Pfam" id="PF10354">
    <property type="entry name" value="BMT5-like"/>
    <property type="match status" value="1"/>
</dbReference>
<keyword evidence="4" id="KW-1185">Reference proteome</keyword>
<feature type="compositionally biased region" description="Basic residues" evidence="1">
    <location>
        <begin position="1"/>
        <end position="20"/>
    </location>
</feature>
<dbReference type="EMBL" id="JAAMPI010001246">
    <property type="protein sequence ID" value="KAF4626002.1"/>
    <property type="molecule type" value="Genomic_DNA"/>
</dbReference>
<organism evidence="3 4">
    <name type="scientific">Cudoniella acicularis</name>
    <dbReference type="NCBI Taxonomy" id="354080"/>
    <lineage>
        <taxon>Eukaryota</taxon>
        <taxon>Fungi</taxon>
        <taxon>Dikarya</taxon>
        <taxon>Ascomycota</taxon>
        <taxon>Pezizomycotina</taxon>
        <taxon>Leotiomycetes</taxon>
        <taxon>Helotiales</taxon>
        <taxon>Tricladiaceae</taxon>
        <taxon>Cudoniella</taxon>
    </lineage>
</organism>
<feature type="compositionally biased region" description="Acidic residues" evidence="1">
    <location>
        <begin position="274"/>
        <end position="298"/>
    </location>
</feature>
<dbReference type="InterPro" id="IPR019446">
    <property type="entry name" value="BMT5-like"/>
</dbReference>
<evidence type="ECO:0000256" key="1">
    <source>
        <dbReference type="SAM" id="MobiDB-lite"/>
    </source>
</evidence>
<name>A0A8H4RD46_9HELO</name>
<feature type="region of interest" description="Disordered" evidence="1">
    <location>
        <begin position="264"/>
        <end position="317"/>
    </location>
</feature>
<feature type="domain" description="25S rRNA (uridine-N(3))-methyltransferase BMT5-like" evidence="2">
    <location>
        <begin position="59"/>
        <end position="227"/>
    </location>
</feature>
<dbReference type="GO" id="GO:0070042">
    <property type="term" value="F:rRNA (uridine-N3-)-methyltransferase activity"/>
    <property type="evidence" value="ECO:0007669"/>
    <property type="project" value="InterPro"/>
</dbReference>
<protein>
    <recommendedName>
        <fullName evidence="2">25S rRNA (uridine-N(3))-methyltransferase BMT5-like domain-containing protein</fullName>
    </recommendedName>
</protein>
<comment type="caution">
    <text evidence="3">The sequence shown here is derived from an EMBL/GenBank/DDBJ whole genome shotgun (WGS) entry which is preliminary data.</text>
</comment>
<gene>
    <name evidence="3" type="ORF">G7Y89_g12161</name>
</gene>
<dbReference type="PANTHER" id="PTHR11538">
    <property type="entry name" value="PHENYLALANYL-TRNA SYNTHETASE"/>
    <property type="match status" value="1"/>
</dbReference>
<accession>A0A8H4RD46</accession>
<sequence>MGKNKRIQKSSKKQKPHKLTRPAGISKPQPKQQSKTKKKHVQPSQNKPIIPFTPTNKILLVGEGDLSFARSLVENHNCQDVMATVLEGSEEELIEKYPVAEENIKIIKEKSGAVKCAIDVGKMDRKKLGRAKSEGWDRIFFNFPHVGGKSKDVNRQVRYNQELLVSFFKSAHPLLSPTSGSSILVTLFEGEPYTLWNIRDLARHSGLEVNRSFRFQAKAYPGYKHARTLGVVKGKHGETGAGWKGEERDARTYEFVRKGEGVVMGKGKKRVEESDSESEIDEDIEEPWDEANEEDDTVLQDTNENNTEDSDEQSEDD</sequence>
<evidence type="ECO:0000313" key="4">
    <source>
        <dbReference type="Proteomes" id="UP000566819"/>
    </source>
</evidence>
<dbReference type="AlphaFoldDB" id="A0A8H4RD46"/>
<reference evidence="3 4" key="1">
    <citation type="submission" date="2020-03" db="EMBL/GenBank/DDBJ databases">
        <title>Draft Genome Sequence of Cudoniella acicularis.</title>
        <authorList>
            <person name="Buettner E."/>
            <person name="Kellner H."/>
        </authorList>
    </citation>
    <scope>NUCLEOTIDE SEQUENCE [LARGE SCALE GENOMIC DNA]</scope>
    <source>
        <strain evidence="3 4">DSM 108380</strain>
    </source>
</reference>
<evidence type="ECO:0000259" key="2">
    <source>
        <dbReference type="Pfam" id="PF10354"/>
    </source>
</evidence>
<evidence type="ECO:0000313" key="3">
    <source>
        <dbReference type="EMBL" id="KAF4626002.1"/>
    </source>
</evidence>
<feature type="compositionally biased region" description="Acidic residues" evidence="1">
    <location>
        <begin position="306"/>
        <end position="317"/>
    </location>
</feature>
<dbReference type="Proteomes" id="UP000566819">
    <property type="component" value="Unassembled WGS sequence"/>
</dbReference>
<dbReference type="PANTHER" id="PTHR11538:SF26">
    <property type="entry name" value="FERREDOXIN-FOLD ANTICODON-BINDING DOMAIN-CONTAINING PROTEIN 1"/>
    <property type="match status" value="1"/>
</dbReference>
<dbReference type="GO" id="GO:0070475">
    <property type="term" value="P:rRNA base methylation"/>
    <property type="evidence" value="ECO:0007669"/>
    <property type="project" value="InterPro"/>
</dbReference>
<dbReference type="GO" id="GO:0005737">
    <property type="term" value="C:cytoplasm"/>
    <property type="evidence" value="ECO:0007669"/>
    <property type="project" value="TreeGrafter"/>
</dbReference>
<proteinExistence type="predicted"/>